<organism evidence="2 3">
    <name type="scientific">Pleurodeles waltl</name>
    <name type="common">Iberian ribbed newt</name>
    <dbReference type="NCBI Taxonomy" id="8319"/>
    <lineage>
        <taxon>Eukaryota</taxon>
        <taxon>Metazoa</taxon>
        <taxon>Chordata</taxon>
        <taxon>Craniata</taxon>
        <taxon>Vertebrata</taxon>
        <taxon>Euteleostomi</taxon>
        <taxon>Amphibia</taxon>
        <taxon>Batrachia</taxon>
        <taxon>Caudata</taxon>
        <taxon>Salamandroidea</taxon>
        <taxon>Salamandridae</taxon>
        <taxon>Pleurodelinae</taxon>
        <taxon>Pleurodeles</taxon>
    </lineage>
</organism>
<proteinExistence type="predicted"/>
<evidence type="ECO:0000313" key="2">
    <source>
        <dbReference type="EMBL" id="KAJ1093857.1"/>
    </source>
</evidence>
<comment type="caution">
    <text evidence="2">The sequence shown here is derived from an EMBL/GenBank/DDBJ whole genome shotgun (WGS) entry which is preliminary data.</text>
</comment>
<feature type="region of interest" description="Disordered" evidence="1">
    <location>
        <begin position="105"/>
        <end position="137"/>
    </location>
</feature>
<dbReference type="EMBL" id="JANPWB010000015">
    <property type="protein sequence ID" value="KAJ1093857.1"/>
    <property type="molecule type" value="Genomic_DNA"/>
</dbReference>
<keyword evidence="3" id="KW-1185">Reference proteome</keyword>
<evidence type="ECO:0000313" key="3">
    <source>
        <dbReference type="Proteomes" id="UP001066276"/>
    </source>
</evidence>
<gene>
    <name evidence="2" type="ORF">NDU88_006946</name>
</gene>
<dbReference type="Proteomes" id="UP001066276">
    <property type="component" value="Chromosome 11"/>
</dbReference>
<protein>
    <submittedName>
        <fullName evidence="2">Uncharacterized protein</fullName>
    </submittedName>
</protein>
<sequence>MKGVSPALPRCPSSVWGDRYIPRSPHLLARVKSGASGPSAVRALGPRPAAQPLPGCHNASPSGSTGAGQARLACRPEQAVLAPNRRGLRAGAAAPLLRSVPRGYPAAAGQAQHSSPRLSLTARPRHGHPAAHVREGPRGPEIRTAAWLQPPTSPVCGTHGDGPGAGLGLADNGRPLRSRWIMRPPSWMVQPHLEHI</sequence>
<accession>A0AAV7LTZ9</accession>
<dbReference type="AlphaFoldDB" id="A0AAV7LTZ9"/>
<name>A0AAV7LTZ9_PLEWA</name>
<evidence type="ECO:0000256" key="1">
    <source>
        <dbReference type="SAM" id="MobiDB-lite"/>
    </source>
</evidence>
<reference evidence="2" key="1">
    <citation type="journal article" date="2022" name="bioRxiv">
        <title>Sequencing and chromosome-scale assembly of the giantPleurodeles waltlgenome.</title>
        <authorList>
            <person name="Brown T."/>
            <person name="Elewa A."/>
            <person name="Iarovenko S."/>
            <person name="Subramanian E."/>
            <person name="Araus A.J."/>
            <person name="Petzold A."/>
            <person name="Susuki M."/>
            <person name="Suzuki K.-i.T."/>
            <person name="Hayashi T."/>
            <person name="Toyoda A."/>
            <person name="Oliveira C."/>
            <person name="Osipova E."/>
            <person name="Leigh N.D."/>
            <person name="Simon A."/>
            <person name="Yun M.H."/>
        </authorList>
    </citation>
    <scope>NUCLEOTIDE SEQUENCE</scope>
    <source>
        <strain evidence="2">20211129_DDA</strain>
        <tissue evidence="2">Liver</tissue>
    </source>
</reference>